<feature type="domain" description="Apoptosis regulator Bcl-2 family BH4" evidence="2">
    <location>
        <begin position="350"/>
        <end position="369"/>
    </location>
</feature>
<keyword evidence="1" id="KW-0812">Transmembrane</keyword>
<dbReference type="AlphaFoldDB" id="A0A077EAU5"/>
<accession>A0A077EAU5</accession>
<protein>
    <recommendedName>
        <fullName evidence="2">Apoptosis regulator Bcl-2 family BH4 domain-containing protein</fullName>
    </recommendedName>
</protein>
<dbReference type="STRING" id="1338011.BD94_0936"/>
<reference evidence="3" key="2">
    <citation type="journal article" date="2015" name="Genome Biol. Evol.">
        <title>Complete Genome Sequence and Transcriptomic Analysis of the Novel Pathogen Elizabethkingia anophelis in Response to Oxidative Stress.</title>
        <authorList>
            <person name="Li Y."/>
            <person name="Liu Y."/>
            <person name="Chew S.C."/>
            <person name="Tay M."/>
            <person name="Salido M.M."/>
            <person name="Teo J."/>
            <person name="Lauro F.M."/>
            <person name="Givskov M."/>
            <person name="Yang L."/>
        </authorList>
    </citation>
    <scope>NUCLEOTIDE SEQUENCE</scope>
    <source>
        <strain evidence="3">NUHP1</strain>
    </source>
</reference>
<dbReference type="RefSeq" id="WP_024566096.1">
    <property type="nucleotide sequence ID" value="NZ_CP007547.1"/>
</dbReference>
<dbReference type="EMBL" id="CP007547">
    <property type="protein sequence ID" value="AIL44711.1"/>
    <property type="molecule type" value="Genomic_DNA"/>
</dbReference>
<evidence type="ECO:0000313" key="3">
    <source>
        <dbReference type="EMBL" id="AIL44711.1"/>
    </source>
</evidence>
<gene>
    <name evidence="3" type="ORF">BD94_0936</name>
</gene>
<organism evidence="3 4">
    <name type="scientific">Elizabethkingia anophelis NUHP1</name>
    <dbReference type="NCBI Taxonomy" id="1338011"/>
    <lineage>
        <taxon>Bacteria</taxon>
        <taxon>Pseudomonadati</taxon>
        <taxon>Bacteroidota</taxon>
        <taxon>Flavobacteriia</taxon>
        <taxon>Flavobacteriales</taxon>
        <taxon>Weeksellaceae</taxon>
        <taxon>Elizabethkingia</taxon>
    </lineage>
</organism>
<dbReference type="InterPro" id="IPR049236">
    <property type="entry name" value="DUF6850"/>
</dbReference>
<dbReference type="Proteomes" id="UP000028933">
    <property type="component" value="Chromosome"/>
</dbReference>
<dbReference type="eggNOG" id="ENOG5033G2X">
    <property type="taxonomic scope" value="Bacteria"/>
</dbReference>
<evidence type="ECO:0000313" key="4">
    <source>
        <dbReference type="Proteomes" id="UP000028933"/>
    </source>
</evidence>
<proteinExistence type="predicted"/>
<evidence type="ECO:0000256" key="1">
    <source>
        <dbReference type="SAM" id="Phobius"/>
    </source>
</evidence>
<name>A0A077EAU5_9FLAO</name>
<dbReference type="PROSITE" id="PS50063">
    <property type="entry name" value="BH4_2"/>
    <property type="match status" value="1"/>
</dbReference>
<reference evidence="3" key="1">
    <citation type="journal article" date="2013" name="Lancet">
        <title>First case of E anophelis outbreak in an intensive-care unit.</title>
        <authorList>
            <person name="Teo J."/>
            <person name="Tan S.Y."/>
            <person name="Tay M."/>
            <person name="Ding Y."/>
            <person name="Kjelleberg S."/>
            <person name="Givskov M."/>
            <person name="Lin R.T."/>
            <person name="Yang L."/>
        </authorList>
    </citation>
    <scope>NUCLEOTIDE SEQUENCE [LARGE SCALE GENOMIC DNA]</scope>
    <source>
        <strain evidence="3">NUHP1</strain>
    </source>
</reference>
<keyword evidence="1" id="KW-1133">Transmembrane helix</keyword>
<dbReference type="KEGG" id="eao:BD94_0936"/>
<keyword evidence="1" id="KW-0472">Membrane</keyword>
<dbReference type="InterPro" id="IPR003093">
    <property type="entry name" value="Bcl2_BH4"/>
</dbReference>
<feature type="transmembrane region" description="Helical" evidence="1">
    <location>
        <begin position="7"/>
        <end position="28"/>
    </location>
</feature>
<evidence type="ECO:0000259" key="2">
    <source>
        <dbReference type="PROSITE" id="PS50063"/>
    </source>
</evidence>
<sequence length="530" mass="62110">MHNKQKIFSHFFISGITGVAVLCSQFLYSQSTHLDSINISSVEKDIRIENPYINFFQPLDFSQTGFKYEINKQNFKRVQSPEKIQSFIFNSEGVYELSRKVVLSGKLQAERTTEDEVPYILNDERTTNSSFIYNPSYFWAPRAAKWLKQNYLINGQIAYRPVTSVIAQLGAEGNFGKSYRQNADPRPKVDDYKYNVFSKIGYNWKRHSLFAKGRYINHLKKSDILFVSRNGNAPANDSIFIRYNDGYGNPYRETEYRDSEYKKDGYVWGGEYAFNTSNNHISIGYDYMNVIERFYKNYEYVDANDKKVKVFNKYSGLKTDLHSFYINYLGNFSGYKMASRLTYKDQLDANYNYVLQYTSYRLEQQNLNWKNSLIWFNHKNEAYKLLLDLGYGKNRVRDISVVMDRRLSFFEYHAGIEKEFAIIPGHKLAVGVRQSLYIPVQKEFNYLPYQSSTENTFIQNIARPDYAYDSTPKIGLDLNAAYRWDSNKIRYELVGGFNQLWLTSKTYKETMTAYNGRPSTVATIGLNVYY</sequence>
<dbReference type="HOGENOM" id="CLU_513637_0_0_10"/>
<dbReference type="Pfam" id="PF21012">
    <property type="entry name" value="DUF6850"/>
    <property type="match status" value="1"/>
</dbReference>